<keyword evidence="4 13" id="KW-0812">Transmembrane</keyword>
<keyword evidence="6 13" id="KW-1133">Transmembrane helix</keyword>
<sequence>MDSFNAALKDNITFVRPAYFIISGFVGIPNIKYYFVFLFFVYSLSFIGNVTVMTVLMLDHTLRSPKHIAVFNLALTDLLSSSALVPKVIDTFLFNHHFISYNNCLTYMFFCFVLISMQSLNLVALSIDRLMAILYPLHYQVKVTHRFMLSVIAFFWLFSVTETLTGVSLITRVSFCSSVVIKSYYCDHGPVYQLGCNDVTPNIAIGLLATTFILWMPLIFILFSYCCIIHALSKISTVQQRVKAFKTCTGHISLVALFYLPVLFVYLLRSKISINARIIGLSLSSVIPPTLNPIIYVFQTQEIKESLKKLLKVRENEVSFNVQK</sequence>
<keyword evidence="5" id="KW-0552">Olfaction</keyword>
<feature type="transmembrane region" description="Helical" evidence="13">
    <location>
        <begin position="33"/>
        <end position="56"/>
    </location>
</feature>
<proteinExistence type="predicted"/>
<evidence type="ECO:0000259" key="14">
    <source>
        <dbReference type="PROSITE" id="PS50262"/>
    </source>
</evidence>
<dbReference type="InterPro" id="IPR017452">
    <property type="entry name" value="GPCR_Rhodpsn_7TM"/>
</dbReference>
<dbReference type="OMA" id="HYHISYN"/>
<dbReference type="FunCoup" id="A0A672JK51">
    <property type="interactions" value="53"/>
</dbReference>
<dbReference type="Proteomes" id="UP000472267">
    <property type="component" value="Chromosome 10"/>
</dbReference>
<evidence type="ECO:0000256" key="2">
    <source>
        <dbReference type="ARBA" id="ARBA00022475"/>
    </source>
</evidence>
<dbReference type="PANTHER" id="PTHR26450:SF87">
    <property type="entry name" value="OLFACTORY RECEPTOR 51F2"/>
    <property type="match status" value="1"/>
</dbReference>
<dbReference type="InParanoid" id="A0A672JK51"/>
<protein>
    <submittedName>
        <fullName evidence="15">Olfactory receptor 6C4-like</fullName>
    </submittedName>
</protein>
<keyword evidence="8 13" id="KW-0472">Membrane</keyword>
<dbReference type="PRINTS" id="PR00237">
    <property type="entry name" value="GPCRRHODOPSN"/>
</dbReference>
<feature type="transmembrane region" description="Helical" evidence="13">
    <location>
        <begin position="244"/>
        <end position="268"/>
    </location>
</feature>
<evidence type="ECO:0000256" key="10">
    <source>
        <dbReference type="ARBA" id="ARBA00023170"/>
    </source>
</evidence>
<feature type="domain" description="G-protein coupled receptors family 1 profile" evidence="14">
    <location>
        <begin position="48"/>
        <end position="296"/>
    </location>
</feature>
<keyword evidence="12" id="KW-0807">Transducer</keyword>
<evidence type="ECO:0000256" key="9">
    <source>
        <dbReference type="ARBA" id="ARBA00023157"/>
    </source>
</evidence>
<dbReference type="InterPro" id="IPR050402">
    <property type="entry name" value="OR51/52/56-like"/>
</dbReference>
<evidence type="ECO:0000256" key="8">
    <source>
        <dbReference type="ARBA" id="ARBA00023136"/>
    </source>
</evidence>
<dbReference type="PANTHER" id="PTHR26450">
    <property type="entry name" value="OLFACTORY RECEPTOR 56B1-RELATED"/>
    <property type="match status" value="1"/>
</dbReference>
<comment type="subcellular location">
    <subcellularLocation>
        <location evidence="1">Cell membrane</location>
        <topology evidence="1">Multi-pass membrane protein</topology>
    </subcellularLocation>
</comment>
<dbReference type="SUPFAM" id="SSF81321">
    <property type="entry name" value="Family A G protein-coupled receptor-like"/>
    <property type="match status" value="1"/>
</dbReference>
<name>A0A672JK51_SALFA</name>
<reference evidence="15" key="2">
    <citation type="submission" date="2025-08" db="UniProtKB">
        <authorList>
            <consortium name="Ensembl"/>
        </authorList>
    </citation>
    <scope>IDENTIFICATION</scope>
</reference>
<keyword evidence="16" id="KW-1185">Reference proteome</keyword>
<evidence type="ECO:0000256" key="1">
    <source>
        <dbReference type="ARBA" id="ARBA00004651"/>
    </source>
</evidence>
<reference evidence="15" key="1">
    <citation type="submission" date="2019-06" db="EMBL/GenBank/DDBJ databases">
        <authorList>
            <consortium name="Wellcome Sanger Institute Data Sharing"/>
        </authorList>
    </citation>
    <scope>NUCLEOTIDE SEQUENCE [LARGE SCALE GENOMIC DNA]</scope>
</reference>
<evidence type="ECO:0000256" key="3">
    <source>
        <dbReference type="ARBA" id="ARBA00022606"/>
    </source>
</evidence>
<dbReference type="Pfam" id="PF13853">
    <property type="entry name" value="7tm_4"/>
    <property type="match status" value="1"/>
</dbReference>
<evidence type="ECO:0000256" key="11">
    <source>
        <dbReference type="ARBA" id="ARBA00023180"/>
    </source>
</evidence>
<keyword evidence="7" id="KW-0297">G-protein coupled receptor</keyword>
<dbReference type="PRINTS" id="PR00245">
    <property type="entry name" value="OLFACTORYR"/>
</dbReference>
<keyword evidence="10" id="KW-0675">Receptor</keyword>
<keyword evidence="3" id="KW-0716">Sensory transduction</keyword>
<keyword evidence="11" id="KW-0325">Glycoprotein</keyword>
<dbReference type="GO" id="GO:0005886">
    <property type="term" value="C:plasma membrane"/>
    <property type="evidence" value="ECO:0007669"/>
    <property type="project" value="UniProtKB-SubCell"/>
</dbReference>
<evidence type="ECO:0000256" key="13">
    <source>
        <dbReference type="SAM" id="Phobius"/>
    </source>
</evidence>
<evidence type="ECO:0000256" key="6">
    <source>
        <dbReference type="ARBA" id="ARBA00022989"/>
    </source>
</evidence>
<dbReference type="Ensembl" id="ENSSFAT00005055087.1">
    <property type="protein sequence ID" value="ENSSFAP00005053410.1"/>
    <property type="gene ID" value="ENSSFAG00005025522.1"/>
</dbReference>
<feature type="transmembrane region" description="Helical" evidence="13">
    <location>
        <begin position="147"/>
        <end position="170"/>
    </location>
</feature>
<evidence type="ECO:0000256" key="12">
    <source>
        <dbReference type="ARBA" id="ARBA00023224"/>
    </source>
</evidence>
<reference evidence="15" key="3">
    <citation type="submission" date="2025-09" db="UniProtKB">
        <authorList>
            <consortium name="Ensembl"/>
        </authorList>
    </citation>
    <scope>IDENTIFICATION</scope>
</reference>
<dbReference type="InterPro" id="IPR000276">
    <property type="entry name" value="GPCR_Rhodpsn"/>
</dbReference>
<organism evidence="15 16">
    <name type="scientific">Salarias fasciatus</name>
    <name type="common">Jewelled blenny</name>
    <name type="synonym">Blennius fasciatus</name>
    <dbReference type="NCBI Taxonomy" id="181472"/>
    <lineage>
        <taxon>Eukaryota</taxon>
        <taxon>Metazoa</taxon>
        <taxon>Chordata</taxon>
        <taxon>Craniata</taxon>
        <taxon>Vertebrata</taxon>
        <taxon>Euteleostomi</taxon>
        <taxon>Actinopterygii</taxon>
        <taxon>Neopterygii</taxon>
        <taxon>Teleostei</taxon>
        <taxon>Neoteleostei</taxon>
        <taxon>Acanthomorphata</taxon>
        <taxon>Ovalentaria</taxon>
        <taxon>Blenniimorphae</taxon>
        <taxon>Blenniiformes</taxon>
        <taxon>Blennioidei</taxon>
        <taxon>Blenniidae</taxon>
        <taxon>Salariinae</taxon>
        <taxon>Salarias</taxon>
    </lineage>
</organism>
<dbReference type="FunFam" id="1.20.1070.10:FF:000024">
    <property type="entry name" value="Olfactory receptor"/>
    <property type="match status" value="1"/>
</dbReference>
<dbReference type="GO" id="GO:0004984">
    <property type="term" value="F:olfactory receptor activity"/>
    <property type="evidence" value="ECO:0007669"/>
    <property type="project" value="InterPro"/>
</dbReference>
<evidence type="ECO:0000313" key="16">
    <source>
        <dbReference type="Proteomes" id="UP000472267"/>
    </source>
</evidence>
<evidence type="ECO:0000313" key="15">
    <source>
        <dbReference type="Ensembl" id="ENSSFAP00005053410.1"/>
    </source>
</evidence>
<dbReference type="Gene3D" id="1.20.1070.10">
    <property type="entry name" value="Rhodopsin 7-helix transmembrane proteins"/>
    <property type="match status" value="1"/>
</dbReference>
<feature type="transmembrane region" description="Helical" evidence="13">
    <location>
        <begin position="203"/>
        <end position="232"/>
    </location>
</feature>
<feature type="transmembrane region" description="Helical" evidence="13">
    <location>
        <begin position="274"/>
        <end position="298"/>
    </location>
</feature>
<accession>A0A672JK51</accession>
<dbReference type="GO" id="GO:0004930">
    <property type="term" value="F:G protein-coupled receptor activity"/>
    <property type="evidence" value="ECO:0007669"/>
    <property type="project" value="UniProtKB-KW"/>
</dbReference>
<evidence type="ECO:0000256" key="7">
    <source>
        <dbReference type="ARBA" id="ARBA00023040"/>
    </source>
</evidence>
<feature type="transmembrane region" description="Helical" evidence="13">
    <location>
        <begin position="68"/>
        <end position="85"/>
    </location>
</feature>
<gene>
    <name evidence="15" type="primary">LOC115395718</name>
</gene>
<keyword evidence="9" id="KW-1015">Disulfide bond</keyword>
<keyword evidence="2" id="KW-1003">Cell membrane</keyword>
<evidence type="ECO:0000256" key="5">
    <source>
        <dbReference type="ARBA" id="ARBA00022725"/>
    </source>
</evidence>
<feature type="transmembrane region" description="Helical" evidence="13">
    <location>
        <begin position="105"/>
        <end position="127"/>
    </location>
</feature>
<dbReference type="InterPro" id="IPR000725">
    <property type="entry name" value="Olfact_rcpt"/>
</dbReference>
<evidence type="ECO:0000256" key="4">
    <source>
        <dbReference type="ARBA" id="ARBA00022692"/>
    </source>
</evidence>
<dbReference type="AlphaFoldDB" id="A0A672JK51"/>
<dbReference type="PROSITE" id="PS50262">
    <property type="entry name" value="G_PROTEIN_RECEP_F1_2"/>
    <property type="match status" value="1"/>
</dbReference>